<dbReference type="Proteomes" id="UP001162992">
    <property type="component" value="Chromosome 2"/>
</dbReference>
<keyword evidence="2" id="KW-1185">Reference proteome</keyword>
<organism evidence="1 2">
    <name type="scientific">Diphasiastrum complanatum</name>
    <name type="common">Issler's clubmoss</name>
    <name type="synonym">Lycopodium complanatum</name>
    <dbReference type="NCBI Taxonomy" id="34168"/>
    <lineage>
        <taxon>Eukaryota</taxon>
        <taxon>Viridiplantae</taxon>
        <taxon>Streptophyta</taxon>
        <taxon>Embryophyta</taxon>
        <taxon>Tracheophyta</taxon>
        <taxon>Lycopodiopsida</taxon>
        <taxon>Lycopodiales</taxon>
        <taxon>Lycopodiaceae</taxon>
        <taxon>Lycopodioideae</taxon>
        <taxon>Diphasiastrum</taxon>
    </lineage>
</organism>
<reference evidence="2" key="1">
    <citation type="journal article" date="2024" name="Proc. Natl. Acad. Sci. U.S.A.">
        <title>Extraordinary preservation of gene collinearity over three hundred million years revealed in homosporous lycophytes.</title>
        <authorList>
            <person name="Li C."/>
            <person name="Wickell D."/>
            <person name="Kuo L.Y."/>
            <person name="Chen X."/>
            <person name="Nie B."/>
            <person name="Liao X."/>
            <person name="Peng D."/>
            <person name="Ji J."/>
            <person name="Jenkins J."/>
            <person name="Williams M."/>
            <person name="Shu S."/>
            <person name="Plott C."/>
            <person name="Barry K."/>
            <person name="Rajasekar S."/>
            <person name="Grimwood J."/>
            <person name="Han X."/>
            <person name="Sun S."/>
            <person name="Hou Z."/>
            <person name="He W."/>
            <person name="Dai G."/>
            <person name="Sun C."/>
            <person name="Schmutz J."/>
            <person name="Leebens-Mack J.H."/>
            <person name="Li F.W."/>
            <person name="Wang L."/>
        </authorList>
    </citation>
    <scope>NUCLEOTIDE SEQUENCE [LARGE SCALE GENOMIC DNA]</scope>
    <source>
        <strain evidence="2">cv. PW_Plant_1</strain>
    </source>
</reference>
<gene>
    <name evidence="1" type="ORF">O6H91_02G146400</name>
</gene>
<comment type="caution">
    <text evidence="1">The sequence shown here is derived from an EMBL/GenBank/DDBJ whole genome shotgun (WGS) entry which is preliminary data.</text>
</comment>
<evidence type="ECO:0000313" key="2">
    <source>
        <dbReference type="Proteomes" id="UP001162992"/>
    </source>
</evidence>
<dbReference type="EMBL" id="CM055093">
    <property type="protein sequence ID" value="KAJ7567426.1"/>
    <property type="molecule type" value="Genomic_DNA"/>
</dbReference>
<protein>
    <submittedName>
        <fullName evidence="1">Uncharacterized protein</fullName>
    </submittedName>
</protein>
<name>A0ACC2EM01_DIPCM</name>
<proteinExistence type="predicted"/>
<evidence type="ECO:0000313" key="1">
    <source>
        <dbReference type="EMBL" id="KAJ7567426.1"/>
    </source>
</evidence>
<sequence>MASSIYQSTGPGRPPPPGAFVPSHPQQIRHPSAAFSTSGHPNYMSGPPPPPPPYPSMLPPRGPFNPSHHSGLLHPYGSGPPAGPISAGVSFGPPGVPQQQGQYTSSHIPSSYASLPHQTLPPPPSSHSVKPPTLSLPPRPQASQATSYVNYQSSLSAPPHGSSSQGNLSSSFAPLNHATYSSGLTHQSHYSNQTNQASHLNILSGQGGSIGAHTSHGPWGSGISGSTAPSLPPPSLQVGKPGVPKGDYSQQKAKNLQPTEGALPTRVSSTGLDGSRVETEEARRERKKRESEKKRLEDKQKDKKISPVAVRRSQPTAVSQFAKPAPGSHRDSRAEKKAVVPPERMENRLKRHSTFLCKIKFRNELPDPASQPKLLQINTDKDQYTKYMVTSLEKNYKHKLCVEPDLGIPLDLLDLSVYNAPQVKQALEPADLELLVDDEVVVKEKTDNIRKKDRPTDKGVAWLVKTTYISPINLDPAKQSLTEKQAKDLREQREGRRDILESLNDREQQIHAIEESFEVSKLRPVHQTKPELEPVEVWPLLPDLDRVGDQFVHVVFDAEPTAESELHSKLEPEVRDEIEGRAILKSFSIPGSESRSEKFVAYMVPKVEELMSDIYENDDEISYTWVREYHWDLRTEDARNTYVFSFGEDAVRYMPLSTKMILQKKKAKDGRGSKDDVDNQFPIPSSISIRRRVLTDEEEEHRILSRQTFIEAYDNVEEEPSPLKRKRSMDSERFSPKHVRTFEEATNREMSDDDDVSD</sequence>
<accession>A0ACC2EM01</accession>